<keyword evidence="9" id="KW-0067">ATP-binding</keyword>
<keyword evidence="6" id="KW-0808">Transferase</keyword>
<evidence type="ECO:0000259" key="11">
    <source>
        <dbReference type="PROSITE" id="PS50109"/>
    </source>
</evidence>
<dbReference type="GO" id="GO:0000155">
    <property type="term" value="F:phosphorelay sensor kinase activity"/>
    <property type="evidence" value="ECO:0007669"/>
    <property type="project" value="InterPro"/>
</dbReference>
<comment type="catalytic activity">
    <reaction evidence="1">
        <text>ATP + protein L-histidine = ADP + protein N-phospho-L-histidine.</text>
        <dbReference type="EC" id="2.7.13.3"/>
    </reaction>
</comment>
<keyword evidence="10" id="KW-1133">Transmembrane helix</keyword>
<dbReference type="Pfam" id="PF25323">
    <property type="entry name" value="6TM_PilS"/>
    <property type="match status" value="1"/>
</dbReference>
<proteinExistence type="predicted"/>
<evidence type="ECO:0000256" key="10">
    <source>
        <dbReference type="SAM" id="Phobius"/>
    </source>
</evidence>
<dbReference type="InterPro" id="IPR003661">
    <property type="entry name" value="HisK_dim/P_dom"/>
</dbReference>
<evidence type="ECO:0000256" key="1">
    <source>
        <dbReference type="ARBA" id="ARBA00000085"/>
    </source>
</evidence>
<feature type="transmembrane region" description="Helical" evidence="10">
    <location>
        <begin position="109"/>
        <end position="127"/>
    </location>
</feature>
<dbReference type="Pfam" id="PF02518">
    <property type="entry name" value="HATPase_c"/>
    <property type="match status" value="1"/>
</dbReference>
<dbReference type="SMART" id="SM00387">
    <property type="entry name" value="HATPase_c"/>
    <property type="match status" value="1"/>
</dbReference>
<comment type="caution">
    <text evidence="12">The sequence shown here is derived from an EMBL/GenBank/DDBJ whole genome shotgun (WGS) entry which is preliminary data.</text>
</comment>
<dbReference type="CDD" id="cd00082">
    <property type="entry name" value="HisKA"/>
    <property type="match status" value="1"/>
</dbReference>
<dbReference type="InterPro" id="IPR036890">
    <property type="entry name" value="HATPase_C_sf"/>
</dbReference>
<keyword evidence="8 12" id="KW-0418">Kinase</keyword>
<evidence type="ECO:0000256" key="8">
    <source>
        <dbReference type="ARBA" id="ARBA00022777"/>
    </source>
</evidence>
<keyword evidence="13" id="KW-1185">Reference proteome</keyword>
<evidence type="ECO:0000313" key="13">
    <source>
        <dbReference type="Proteomes" id="UP000249590"/>
    </source>
</evidence>
<name>A0A8B2NN18_9HYPH</name>
<dbReference type="AlphaFoldDB" id="A0A8B2NN18"/>
<dbReference type="InterPro" id="IPR003594">
    <property type="entry name" value="HATPase_dom"/>
</dbReference>
<evidence type="ECO:0000256" key="4">
    <source>
        <dbReference type="ARBA" id="ARBA00022475"/>
    </source>
</evidence>
<evidence type="ECO:0000256" key="9">
    <source>
        <dbReference type="ARBA" id="ARBA00022840"/>
    </source>
</evidence>
<dbReference type="SUPFAM" id="SSF55874">
    <property type="entry name" value="ATPase domain of HSP90 chaperone/DNA topoisomerase II/histidine kinase"/>
    <property type="match status" value="1"/>
</dbReference>
<dbReference type="InterPro" id="IPR036097">
    <property type="entry name" value="HisK_dim/P_sf"/>
</dbReference>
<keyword evidence="10" id="KW-0812">Transmembrane</keyword>
<sequence length="416" mass="44805">MLLLIQLRWIAVAGQVVTILVVGPGFGVALPLPEMGIVVLAQIALSLVSLRWVRRRERVAPETLLLVLVLDVAALTAQLYMSGGGANPFAALYLLQVALAAVLLDARSAWLIVAMTTACYIGLTLKYEPLQVPGRNDSELFRLHTLGLLTCFVLMAGLLVAFLTRIAGNLRERDARIAALRQNAVEEDHIVRMGLLASGAAHELGTPLASLSVTLGDWQHMPEFANDPDRAQEIAEMQAEVKRCKSIVTGILVSAGDIRGEAPSVTSVSAFLDTLVTAWIEARGTNSLHYRNDFAPDLSIVSDEALKQVVTNVLDNAYEASPNYVELRAERDHEDLLIIVTDRGPGFAPGMIAEFGRPYHSTKGRPGGGLGLFLVVNVLRKFGGEARAENRPSGGARVTIRLPLGVLALEGQGHVH</sequence>
<feature type="transmembrane region" description="Helical" evidence="10">
    <location>
        <begin position="64"/>
        <end position="81"/>
    </location>
</feature>
<dbReference type="PRINTS" id="PR00344">
    <property type="entry name" value="BCTRLSENSOR"/>
</dbReference>
<dbReference type="SUPFAM" id="SSF47384">
    <property type="entry name" value="Homodimeric domain of signal transducing histidine kinase"/>
    <property type="match status" value="1"/>
</dbReference>
<feature type="transmembrane region" description="Helical" evidence="10">
    <location>
        <begin position="147"/>
        <end position="167"/>
    </location>
</feature>
<dbReference type="Gene3D" id="1.10.287.130">
    <property type="match status" value="1"/>
</dbReference>
<dbReference type="Gene3D" id="3.30.565.10">
    <property type="entry name" value="Histidine kinase-like ATPase, C-terminal domain"/>
    <property type="match status" value="1"/>
</dbReference>
<dbReference type="Proteomes" id="UP000249590">
    <property type="component" value="Unassembled WGS sequence"/>
</dbReference>
<dbReference type="GO" id="GO:0005524">
    <property type="term" value="F:ATP binding"/>
    <property type="evidence" value="ECO:0007669"/>
    <property type="project" value="UniProtKB-KW"/>
</dbReference>
<accession>A0A8B2NN18</accession>
<evidence type="ECO:0000256" key="3">
    <source>
        <dbReference type="ARBA" id="ARBA00012438"/>
    </source>
</evidence>
<dbReference type="PANTHER" id="PTHR44936">
    <property type="entry name" value="SENSOR PROTEIN CREC"/>
    <property type="match status" value="1"/>
</dbReference>
<dbReference type="PROSITE" id="PS50109">
    <property type="entry name" value="HIS_KIN"/>
    <property type="match status" value="1"/>
</dbReference>
<feature type="transmembrane region" description="Helical" evidence="10">
    <location>
        <begin position="7"/>
        <end position="29"/>
    </location>
</feature>
<keyword evidence="7" id="KW-0547">Nucleotide-binding</keyword>
<evidence type="ECO:0000256" key="6">
    <source>
        <dbReference type="ARBA" id="ARBA00022679"/>
    </source>
</evidence>
<gene>
    <name evidence="12" type="ORF">DLJ53_22280</name>
</gene>
<dbReference type="PANTHER" id="PTHR44936:SF10">
    <property type="entry name" value="SENSOR PROTEIN RSTB"/>
    <property type="match status" value="1"/>
</dbReference>
<keyword evidence="10" id="KW-0472">Membrane</keyword>
<reference evidence="12 13" key="1">
    <citation type="submission" date="2018-05" db="EMBL/GenBank/DDBJ databases">
        <title>Acuticoccus sediminis sp. nov., isolated from deep-sea sediment of Indian Ocean.</title>
        <authorList>
            <person name="Liu X."/>
            <person name="Lai Q."/>
            <person name="Du Y."/>
            <person name="Sun F."/>
            <person name="Zhang X."/>
            <person name="Wang S."/>
            <person name="Shao Z."/>
        </authorList>
    </citation>
    <scope>NUCLEOTIDE SEQUENCE [LARGE SCALE GENOMIC DNA]</scope>
    <source>
        <strain evidence="12 13">PTG4-2</strain>
    </source>
</reference>
<protein>
    <recommendedName>
        <fullName evidence="3">histidine kinase</fullName>
        <ecNumber evidence="3">2.7.13.3</ecNumber>
    </recommendedName>
</protein>
<keyword evidence="4" id="KW-1003">Cell membrane</keyword>
<comment type="subcellular location">
    <subcellularLocation>
        <location evidence="2">Cell membrane</location>
        <topology evidence="2">Multi-pass membrane protein</topology>
    </subcellularLocation>
</comment>
<feature type="transmembrane region" description="Helical" evidence="10">
    <location>
        <begin position="35"/>
        <end position="52"/>
    </location>
</feature>
<dbReference type="EC" id="2.7.13.3" evidence="3"/>
<evidence type="ECO:0000256" key="7">
    <source>
        <dbReference type="ARBA" id="ARBA00022741"/>
    </source>
</evidence>
<evidence type="ECO:0000256" key="5">
    <source>
        <dbReference type="ARBA" id="ARBA00022553"/>
    </source>
</evidence>
<evidence type="ECO:0000313" key="12">
    <source>
        <dbReference type="EMBL" id="RAH99568.1"/>
    </source>
</evidence>
<dbReference type="EMBL" id="QHHQ01000005">
    <property type="protein sequence ID" value="RAH99568.1"/>
    <property type="molecule type" value="Genomic_DNA"/>
</dbReference>
<dbReference type="InterPro" id="IPR004358">
    <property type="entry name" value="Sig_transdc_His_kin-like_C"/>
</dbReference>
<dbReference type="OrthoDB" id="9785252at2"/>
<organism evidence="12 13">
    <name type="scientific">Acuticoccus sediminis</name>
    <dbReference type="NCBI Taxonomy" id="2184697"/>
    <lineage>
        <taxon>Bacteria</taxon>
        <taxon>Pseudomonadati</taxon>
        <taxon>Pseudomonadota</taxon>
        <taxon>Alphaproteobacteria</taxon>
        <taxon>Hyphomicrobiales</taxon>
        <taxon>Amorphaceae</taxon>
        <taxon>Acuticoccus</taxon>
    </lineage>
</organism>
<evidence type="ECO:0000256" key="2">
    <source>
        <dbReference type="ARBA" id="ARBA00004651"/>
    </source>
</evidence>
<feature type="domain" description="Histidine kinase" evidence="11">
    <location>
        <begin position="199"/>
        <end position="406"/>
    </location>
</feature>
<dbReference type="InterPro" id="IPR050980">
    <property type="entry name" value="2C_sensor_his_kinase"/>
</dbReference>
<dbReference type="InterPro" id="IPR005467">
    <property type="entry name" value="His_kinase_dom"/>
</dbReference>
<dbReference type="GO" id="GO:0005886">
    <property type="term" value="C:plasma membrane"/>
    <property type="evidence" value="ECO:0007669"/>
    <property type="project" value="UniProtKB-SubCell"/>
</dbReference>
<keyword evidence="5" id="KW-0597">Phosphoprotein</keyword>